<evidence type="ECO:0000256" key="3">
    <source>
        <dbReference type="SAM" id="Phobius"/>
    </source>
</evidence>
<evidence type="ECO:0000256" key="4">
    <source>
        <dbReference type="SAM" id="SignalP"/>
    </source>
</evidence>
<feature type="compositionally biased region" description="Polar residues" evidence="2">
    <location>
        <begin position="263"/>
        <end position="272"/>
    </location>
</feature>
<dbReference type="Proteomes" id="UP000509597">
    <property type="component" value="Chromosome"/>
</dbReference>
<feature type="region of interest" description="Disordered" evidence="2">
    <location>
        <begin position="257"/>
        <end position="276"/>
    </location>
</feature>
<feature type="domain" description="FimV N-terminal" evidence="5">
    <location>
        <begin position="25"/>
        <end position="128"/>
    </location>
</feature>
<dbReference type="AlphaFoldDB" id="A0A7H9BE15"/>
<accession>A0A7H9BE15</accession>
<feature type="region of interest" description="Disordered" evidence="2">
    <location>
        <begin position="214"/>
        <end position="241"/>
    </location>
</feature>
<feature type="coiled-coil region" evidence="1">
    <location>
        <begin position="310"/>
        <end position="339"/>
    </location>
</feature>
<evidence type="ECO:0000313" key="6">
    <source>
        <dbReference type="EMBL" id="QLG86953.1"/>
    </source>
</evidence>
<organism evidence="6 7">
    <name type="scientific">Chitinibacter bivalviorum</name>
    <dbReference type="NCBI Taxonomy" id="2739434"/>
    <lineage>
        <taxon>Bacteria</taxon>
        <taxon>Pseudomonadati</taxon>
        <taxon>Pseudomonadota</taxon>
        <taxon>Betaproteobacteria</taxon>
        <taxon>Neisseriales</taxon>
        <taxon>Chitinibacteraceae</taxon>
        <taxon>Chitinibacter</taxon>
    </lineage>
</organism>
<name>A0A7H9BE15_9NEIS</name>
<evidence type="ECO:0000256" key="2">
    <source>
        <dbReference type="SAM" id="MobiDB-lite"/>
    </source>
</evidence>
<evidence type="ECO:0000313" key="7">
    <source>
        <dbReference type="Proteomes" id="UP000509597"/>
    </source>
</evidence>
<gene>
    <name evidence="6" type="ORF">HQ393_01125</name>
</gene>
<keyword evidence="3" id="KW-1133">Transmembrane helix</keyword>
<keyword evidence="4" id="KW-0732">Signal</keyword>
<keyword evidence="1" id="KW-0175">Coiled coil</keyword>
<keyword evidence="7" id="KW-1185">Reference proteome</keyword>
<feature type="transmembrane region" description="Helical" evidence="3">
    <location>
        <begin position="365"/>
        <end position="383"/>
    </location>
</feature>
<dbReference type="RefSeq" id="WP_179357039.1">
    <property type="nucleotide sequence ID" value="NZ_CP058627.1"/>
</dbReference>
<proteinExistence type="predicted"/>
<feature type="chain" id="PRO_5028816514" description="FimV N-terminal domain-containing protein" evidence="4">
    <location>
        <begin position="24"/>
        <end position="730"/>
    </location>
</feature>
<reference evidence="6 7" key="1">
    <citation type="submission" date="2020-07" db="EMBL/GenBank/DDBJ databases">
        <title>Complete genome sequence of Chitinibacter sp. 2T18.</title>
        <authorList>
            <person name="Bae J.-W."/>
            <person name="Choi J.-W."/>
        </authorList>
    </citation>
    <scope>NUCLEOTIDE SEQUENCE [LARGE SCALE GENOMIC DNA]</scope>
    <source>
        <strain evidence="6 7">2T18</strain>
    </source>
</reference>
<keyword evidence="3" id="KW-0472">Membrane</keyword>
<evidence type="ECO:0000256" key="1">
    <source>
        <dbReference type="SAM" id="Coils"/>
    </source>
</evidence>
<keyword evidence="3" id="KW-0812">Transmembrane</keyword>
<dbReference type="EMBL" id="CP058627">
    <property type="protein sequence ID" value="QLG86953.1"/>
    <property type="molecule type" value="Genomic_DNA"/>
</dbReference>
<protein>
    <recommendedName>
        <fullName evidence="5">FimV N-terminal domain-containing protein</fullName>
    </recommendedName>
</protein>
<dbReference type="Pfam" id="PF25800">
    <property type="entry name" value="FimV_N"/>
    <property type="match status" value="1"/>
</dbReference>
<dbReference type="KEGG" id="chiz:HQ393_01125"/>
<evidence type="ECO:0000259" key="5">
    <source>
        <dbReference type="Pfam" id="PF25800"/>
    </source>
</evidence>
<feature type="signal peptide" evidence="4">
    <location>
        <begin position="1"/>
        <end position="23"/>
    </location>
</feature>
<dbReference type="InterPro" id="IPR057840">
    <property type="entry name" value="FimV_N"/>
</dbReference>
<sequence length="730" mass="80316">MNFLLKQSVVALICAGLSHVAQSAMLGDIHVRSALGDRFDATVTVAAAEDEDLNSACFRLVSPQEERDGSNVLRRAQLIYQHETNGGRLLIRGEDTTQEPLLMVSIRVKCPGEEERVFQRDYRILLDPREYRPLLSLPTSGANKSAKLAIRRKLPPLGSAWLSEEGDSVAKIAANYYPNDKVRQQALVQGIYELNPDLPQNTNARLGGDWRIQLPGAVSKPTPVPRAPDLSQFTSTTPKDLVPLPRLSLDSDVSAASSAVDSKTSTPTQTINAGGGEFRLRLSDSNLDTQRKNDLTPEQTLQLRERLLSLESDEQAAQMLQLKYQIAELEKQLASIKGNTGNTDNKAIELKNNLDGNDSNVSGSWLWGLLGLFFAAPLGLLYWRRRQARQALAEEPFSMISPSTAYMGGGQHYAASADSGIYGRINTSGGLDTGQIGTPIHRDHQEDWHSDDVDVVSPGNVTEEAQLLLDHGLTPQAINLLTHEISQYPAALALWMKLFEIFAANKMAEAFQERAVAFRLQFASDALWQKVQELGLSLDPANPLYRSLDTSSDEALQFGVDSTLAAKNEDLDFANAMYMDAGLDAPVEVVGLDQVPTEHFNIDMEVDEPELAQLHFSDEQTSVGEVNQNESFELTALDFGDEAVGRIDIQEVQSPDPVPELPLLAPKKAASMESFQSDDPSLQAVAQLIEAGQRKEAFKQLEEMLYKGNMSQRLTASKWLDRMIGSFGQN</sequence>